<dbReference type="InterPro" id="IPR052934">
    <property type="entry name" value="Methyl-DNA_Rec/Restrict_Enz"/>
</dbReference>
<dbReference type="InterPro" id="IPR011704">
    <property type="entry name" value="ATPase_dyneun-rel_AAA"/>
</dbReference>
<accession>A0A1H9HDT9</accession>
<dbReference type="Gene3D" id="3.40.50.300">
    <property type="entry name" value="P-loop containing nucleotide triphosphate hydrolases"/>
    <property type="match status" value="1"/>
</dbReference>
<dbReference type="PANTHER" id="PTHR37291">
    <property type="entry name" value="5-METHYLCYTOSINE-SPECIFIC RESTRICTION ENZYME B"/>
    <property type="match status" value="1"/>
</dbReference>
<sequence length="599" mass="69196">MNSSMKEPNLTLVHDNFERFVYDFLFLGNSILTKDKNIATSEAVAEVFECFVKNYIEGAESFEAKQKAQFAGASYNAKLLFAHALWLWSFAVSDISPAKKRSYVEEILDGESFDLLPDLFSGGIGSGGLHHTQKKFEEILFVVKLILYTRKHHQQFQGKERQNTSYNIRDWIADVCLYAIYKVPLVAHEFAHQDVDQIVLNEQLAMSNILMHLAWPNRHERIFSAKHKRDLVATFDSFLTKGYRALDREKQIKCIRGALSQLPGVDEDFDFYTHPVIRQLWYPIKDSDNFYSQEQALQYKGAIILYGPPGTGKTHNAKLLARKLVLQKFFQDKDKIRSYLTEGENEIVNSRIQRRQLHPRYGYEDFIAGIHLKDGNTIAQKGDFLKFCETAVADPDQNYVLILDEINRVDLSQLLGEAFSALENRGETIDLPIGGFLLTVPKNLYVIGTMNEIDFSVENIDFALRRRFHWFFYGFDPDALQNIIEEKDENNHLKGNKDLDRFLRNVAQLNQGITDHPELGKQYQIGHTFFAEIVDIYYRYHELEGKKRKMKTPLFGENGPAKTLWEISIAPIISAFLGNHDSQHREETISHFYTLYLAD</sequence>
<proteinExistence type="predicted"/>
<dbReference type="CDD" id="cd00009">
    <property type="entry name" value="AAA"/>
    <property type="match status" value="1"/>
</dbReference>
<dbReference type="Proteomes" id="UP000199021">
    <property type="component" value="Unassembled WGS sequence"/>
</dbReference>
<dbReference type="STRING" id="478744.SAMN05444359_112120"/>
<dbReference type="InParanoid" id="A0A1H9HDT9"/>
<dbReference type="GO" id="GO:0016887">
    <property type="term" value="F:ATP hydrolysis activity"/>
    <property type="evidence" value="ECO:0007669"/>
    <property type="project" value="InterPro"/>
</dbReference>
<dbReference type="InterPro" id="IPR027417">
    <property type="entry name" value="P-loop_NTPase"/>
</dbReference>
<evidence type="ECO:0000259" key="1">
    <source>
        <dbReference type="SMART" id="SM00382"/>
    </source>
</evidence>
<dbReference type="PANTHER" id="PTHR37291:SF1">
    <property type="entry name" value="TYPE IV METHYL-DIRECTED RESTRICTION ENZYME ECOKMCRB SUBUNIT"/>
    <property type="match status" value="1"/>
</dbReference>
<organism evidence="2 3">
    <name type="scientific">Neolewinella agarilytica</name>
    <dbReference type="NCBI Taxonomy" id="478744"/>
    <lineage>
        <taxon>Bacteria</taxon>
        <taxon>Pseudomonadati</taxon>
        <taxon>Bacteroidota</taxon>
        <taxon>Saprospiria</taxon>
        <taxon>Saprospirales</taxon>
        <taxon>Lewinellaceae</taxon>
        <taxon>Neolewinella</taxon>
    </lineage>
</organism>
<protein>
    <submittedName>
        <fullName evidence="2">5-methylcytosine-specific restriction enzyme B</fullName>
    </submittedName>
</protein>
<name>A0A1H9HDT9_9BACT</name>
<keyword evidence="3" id="KW-1185">Reference proteome</keyword>
<reference evidence="3" key="1">
    <citation type="submission" date="2016-10" db="EMBL/GenBank/DDBJ databases">
        <authorList>
            <person name="Varghese N."/>
            <person name="Submissions S."/>
        </authorList>
    </citation>
    <scope>NUCLEOTIDE SEQUENCE [LARGE SCALE GENOMIC DNA]</scope>
    <source>
        <strain evidence="3">DSM 24740</strain>
    </source>
</reference>
<dbReference type="Pfam" id="PF07728">
    <property type="entry name" value="AAA_5"/>
    <property type="match status" value="1"/>
</dbReference>
<dbReference type="SUPFAM" id="SSF52540">
    <property type="entry name" value="P-loop containing nucleoside triphosphate hydrolases"/>
    <property type="match status" value="1"/>
</dbReference>
<dbReference type="EMBL" id="FOFB01000012">
    <property type="protein sequence ID" value="SEQ60491.1"/>
    <property type="molecule type" value="Genomic_DNA"/>
</dbReference>
<feature type="domain" description="AAA+ ATPase" evidence="1">
    <location>
        <begin position="299"/>
        <end position="476"/>
    </location>
</feature>
<evidence type="ECO:0000313" key="2">
    <source>
        <dbReference type="EMBL" id="SEQ60491.1"/>
    </source>
</evidence>
<dbReference type="InterPro" id="IPR003593">
    <property type="entry name" value="AAA+_ATPase"/>
</dbReference>
<evidence type="ECO:0000313" key="3">
    <source>
        <dbReference type="Proteomes" id="UP000199021"/>
    </source>
</evidence>
<dbReference type="GO" id="GO:0005524">
    <property type="term" value="F:ATP binding"/>
    <property type="evidence" value="ECO:0007669"/>
    <property type="project" value="InterPro"/>
</dbReference>
<gene>
    <name evidence="2" type="ORF">SAMN05444359_112120</name>
</gene>
<dbReference type="SMART" id="SM00382">
    <property type="entry name" value="AAA"/>
    <property type="match status" value="1"/>
</dbReference>
<dbReference type="AlphaFoldDB" id="A0A1H9HDT9"/>